<dbReference type="PANTHER" id="PTHR46114:SF2">
    <property type="entry name" value="CULLIN N-TERMINAL DOMAIN-CONTAINING PROTEIN"/>
    <property type="match status" value="1"/>
</dbReference>
<name>A0A4Y2B2E0_ARAVE</name>
<proteinExistence type="predicted"/>
<evidence type="ECO:0000313" key="1">
    <source>
        <dbReference type="EMBL" id="GBL86007.1"/>
    </source>
</evidence>
<sequence length="111" mass="13109">MRYYEKFVKVLPKDGECFKYLCHQFPGLSEGKLKEGVFVGPGIRKMMKDENFETEMETNERKAWKSFQLGCSMSLKVHFLDSHLDYFPETLGAVSEEQGERFHEDIKEMER</sequence>
<keyword evidence="2" id="KW-1185">Reference proteome</keyword>
<reference evidence="1 2" key="1">
    <citation type="journal article" date="2019" name="Sci. Rep.">
        <title>Orb-weaving spider Araneus ventricosus genome elucidates the spidroin gene catalogue.</title>
        <authorList>
            <person name="Kono N."/>
            <person name="Nakamura H."/>
            <person name="Ohtoshi R."/>
            <person name="Moran D.A.P."/>
            <person name="Shinohara A."/>
            <person name="Yoshida Y."/>
            <person name="Fujiwara M."/>
            <person name="Mori M."/>
            <person name="Tomita M."/>
            <person name="Arakawa K."/>
        </authorList>
    </citation>
    <scope>NUCLEOTIDE SEQUENCE [LARGE SCALE GENOMIC DNA]</scope>
</reference>
<protein>
    <submittedName>
        <fullName evidence="1">Uncharacterized protein</fullName>
    </submittedName>
</protein>
<organism evidence="1 2">
    <name type="scientific">Araneus ventricosus</name>
    <name type="common">Orbweaver spider</name>
    <name type="synonym">Epeira ventricosa</name>
    <dbReference type="NCBI Taxonomy" id="182803"/>
    <lineage>
        <taxon>Eukaryota</taxon>
        <taxon>Metazoa</taxon>
        <taxon>Ecdysozoa</taxon>
        <taxon>Arthropoda</taxon>
        <taxon>Chelicerata</taxon>
        <taxon>Arachnida</taxon>
        <taxon>Araneae</taxon>
        <taxon>Araneomorphae</taxon>
        <taxon>Entelegynae</taxon>
        <taxon>Araneoidea</taxon>
        <taxon>Araneidae</taxon>
        <taxon>Araneus</taxon>
    </lineage>
</organism>
<comment type="caution">
    <text evidence="1">The sequence shown here is derived from an EMBL/GenBank/DDBJ whole genome shotgun (WGS) entry which is preliminary data.</text>
</comment>
<dbReference type="EMBL" id="BGPR01000046">
    <property type="protein sequence ID" value="GBL86007.1"/>
    <property type="molecule type" value="Genomic_DNA"/>
</dbReference>
<accession>A0A4Y2B2E0</accession>
<dbReference type="Proteomes" id="UP000499080">
    <property type="component" value="Unassembled WGS sequence"/>
</dbReference>
<dbReference type="AlphaFoldDB" id="A0A4Y2B2E0"/>
<gene>
    <name evidence="1" type="ORF">AVEN_89067_1</name>
</gene>
<dbReference type="PANTHER" id="PTHR46114">
    <property type="entry name" value="APPLE DOMAIN-CONTAINING PROTEIN"/>
    <property type="match status" value="1"/>
</dbReference>
<evidence type="ECO:0000313" key="2">
    <source>
        <dbReference type="Proteomes" id="UP000499080"/>
    </source>
</evidence>
<dbReference type="OrthoDB" id="8063408at2759"/>